<comment type="similarity">
    <text evidence="2">Belongs to the binding-protein-dependent transport system permease family. CysTW subfamily.</text>
</comment>
<keyword evidence="4" id="KW-1003">Cell membrane</keyword>
<dbReference type="Gene3D" id="1.10.3720.10">
    <property type="entry name" value="MetI-like"/>
    <property type="match status" value="1"/>
</dbReference>
<evidence type="ECO:0000256" key="5">
    <source>
        <dbReference type="ARBA" id="ARBA00022692"/>
    </source>
</evidence>
<dbReference type="Pfam" id="PF00528">
    <property type="entry name" value="BPD_transp_1"/>
    <property type="match status" value="1"/>
</dbReference>
<accession>A0ABV1SJY0</accession>
<evidence type="ECO:0000259" key="9">
    <source>
        <dbReference type="PROSITE" id="PS50928"/>
    </source>
</evidence>
<dbReference type="InterPro" id="IPR035906">
    <property type="entry name" value="MetI-like_sf"/>
</dbReference>
<keyword evidence="3 8" id="KW-0813">Transport</keyword>
<evidence type="ECO:0000256" key="8">
    <source>
        <dbReference type="RuleBase" id="RU363032"/>
    </source>
</evidence>
<gene>
    <name evidence="10" type="ORF">VSX56_15675</name>
</gene>
<keyword evidence="11" id="KW-1185">Reference proteome</keyword>
<feature type="transmembrane region" description="Helical" evidence="8">
    <location>
        <begin position="151"/>
        <end position="175"/>
    </location>
</feature>
<comment type="caution">
    <text evidence="10">The sequence shown here is derived from an EMBL/GenBank/DDBJ whole genome shotgun (WGS) entry which is preliminary data.</text>
</comment>
<keyword evidence="5 8" id="KW-0812">Transmembrane</keyword>
<dbReference type="RefSeq" id="WP_339114937.1">
    <property type="nucleotide sequence ID" value="NZ_JAYWLC010000016.1"/>
</dbReference>
<dbReference type="PROSITE" id="PS50928">
    <property type="entry name" value="ABC_TM1"/>
    <property type="match status" value="1"/>
</dbReference>
<name>A0ABV1SJY0_9RHOB</name>
<feature type="transmembrane region" description="Helical" evidence="8">
    <location>
        <begin position="202"/>
        <end position="221"/>
    </location>
</feature>
<feature type="transmembrane region" description="Helical" evidence="8">
    <location>
        <begin position="6"/>
        <end position="24"/>
    </location>
</feature>
<evidence type="ECO:0000313" key="11">
    <source>
        <dbReference type="Proteomes" id="UP001438953"/>
    </source>
</evidence>
<dbReference type="SUPFAM" id="SSF161098">
    <property type="entry name" value="MetI-like"/>
    <property type="match status" value="1"/>
</dbReference>
<feature type="transmembrane region" description="Helical" evidence="8">
    <location>
        <begin position="44"/>
        <end position="68"/>
    </location>
</feature>
<feature type="transmembrane region" description="Helical" evidence="8">
    <location>
        <begin position="115"/>
        <end position="139"/>
    </location>
</feature>
<comment type="subcellular location">
    <subcellularLocation>
        <location evidence="1 8">Cell membrane</location>
        <topology evidence="1 8">Multi-pass membrane protein</topology>
    </subcellularLocation>
</comment>
<evidence type="ECO:0000256" key="6">
    <source>
        <dbReference type="ARBA" id="ARBA00022989"/>
    </source>
</evidence>
<dbReference type="Proteomes" id="UP001438953">
    <property type="component" value="Unassembled WGS sequence"/>
</dbReference>
<keyword evidence="6 8" id="KW-1133">Transmembrane helix</keyword>
<evidence type="ECO:0000256" key="3">
    <source>
        <dbReference type="ARBA" id="ARBA00022448"/>
    </source>
</evidence>
<dbReference type="PANTHER" id="PTHR42929">
    <property type="entry name" value="INNER MEMBRANE ABC TRANSPORTER PERMEASE PROTEIN YDCU-RELATED-RELATED"/>
    <property type="match status" value="1"/>
</dbReference>
<feature type="transmembrane region" description="Helical" evidence="8">
    <location>
        <begin position="258"/>
        <end position="279"/>
    </location>
</feature>
<reference evidence="10 11" key="1">
    <citation type="submission" date="2024-06" db="EMBL/GenBank/DDBJ databases">
        <title>Thioclava kandeliae sp. nov. from a rhizosphere soil sample of Kandelia candel in a mangrove.</title>
        <authorList>
            <person name="Mu T."/>
        </authorList>
    </citation>
    <scope>NUCLEOTIDE SEQUENCE [LARGE SCALE GENOMIC DNA]</scope>
    <source>
        <strain evidence="10 11">CPCC 100088</strain>
    </source>
</reference>
<dbReference type="PANTHER" id="PTHR42929:SF1">
    <property type="entry name" value="INNER MEMBRANE ABC TRANSPORTER PERMEASE PROTEIN YDCU-RELATED"/>
    <property type="match status" value="1"/>
</dbReference>
<dbReference type="CDD" id="cd06261">
    <property type="entry name" value="TM_PBP2"/>
    <property type="match status" value="1"/>
</dbReference>
<dbReference type="InterPro" id="IPR000515">
    <property type="entry name" value="MetI-like"/>
</dbReference>
<organism evidence="10 11">
    <name type="scientific">Thioclava kandeliae</name>
    <dbReference type="NCBI Taxonomy" id="3070818"/>
    <lineage>
        <taxon>Bacteria</taxon>
        <taxon>Pseudomonadati</taxon>
        <taxon>Pseudomonadota</taxon>
        <taxon>Alphaproteobacteria</taxon>
        <taxon>Rhodobacterales</taxon>
        <taxon>Paracoccaceae</taxon>
        <taxon>Thioclava</taxon>
    </lineage>
</organism>
<protein>
    <submittedName>
        <fullName evidence="10">ABC transporter permease</fullName>
    </submittedName>
</protein>
<dbReference type="EMBL" id="JAYWLC010000016">
    <property type="protein sequence ID" value="MER5173209.1"/>
    <property type="molecule type" value="Genomic_DNA"/>
</dbReference>
<evidence type="ECO:0000256" key="1">
    <source>
        <dbReference type="ARBA" id="ARBA00004651"/>
    </source>
</evidence>
<feature type="domain" description="ABC transmembrane type-1" evidence="9">
    <location>
        <begin position="115"/>
        <end position="324"/>
    </location>
</feature>
<feature type="transmembrane region" description="Helical" evidence="8">
    <location>
        <begin position="304"/>
        <end position="323"/>
    </location>
</feature>
<evidence type="ECO:0000313" key="10">
    <source>
        <dbReference type="EMBL" id="MER5173209.1"/>
    </source>
</evidence>
<evidence type="ECO:0000256" key="2">
    <source>
        <dbReference type="ARBA" id="ARBA00007069"/>
    </source>
</evidence>
<evidence type="ECO:0000256" key="7">
    <source>
        <dbReference type="ARBA" id="ARBA00023136"/>
    </source>
</evidence>
<sequence length="335" mass="37739">MNNLPITFIVTALMLALFFFLIRYDRLRATTGHIGFFKRNGGMVGTYLIVGVGFWMLMTFLMPMVFMVDLSFHHKLPPSKVGGPEDVYTLDNYRMFLFGSKTSMDSLNWLHLRSFFMTIGISILLTLLTFAISYPLAYYMAQAARMQVLRLLLLLLIIPYWVNDILRAFAFRIVMAENGFLNTLLQGLGLTGGPIDFLGQNIALYVALCYSHLLIMIFPLYNAIEAQDHNQIEAARDLGAPWWHIHLFVVMPHAKPGIASGMTLTFMLTAGAVATPMVLGGPNSLWFTPIVYDRFYQLFDWPQGAAYAIVLLIACMTFVFGVLKISGLKLGEITK</sequence>
<keyword evidence="7 8" id="KW-0472">Membrane</keyword>
<evidence type="ECO:0000256" key="4">
    <source>
        <dbReference type="ARBA" id="ARBA00022475"/>
    </source>
</evidence>
<proteinExistence type="inferred from homology"/>